<accession>A0A2N5U453</accession>
<feature type="chain" id="PRO_5014672415" description="Ataxin-2 C-terminal domain-containing protein" evidence="2">
    <location>
        <begin position="25"/>
        <end position="547"/>
    </location>
</feature>
<sequence length="547" mass="59530">MCYQRCVHWRAWFFFVLTIYQSRCLIPTHVNHAVTTDASALTSHQLWSQVAPVQQGPMYDVRAGPPNVPWVFPSPINQGMPWVHPGSLNQGIPHSYLTPFAQVPPAPAAFLPPHHIPQPNFVYGPNSEVLGFPVHPLAHPVILGNAHNYAIESGLTDRVASWPENSERDTAAQQPHLHVTGSSLNAHALPFNPDSEDNIETSNVETLATHLSPLVSGATLEYSQTLRSVRAKNANRLTSEPTTQVHLRPESQKGLNVLAPEFKPSDAGPSWEDTTSTEALPSVDPISKDVSSPEFTSSKNAGDHKSVYVDGISSSSPASISEPNYETKGSTSSVETVTQHLRPTLPGMPLHNQAKKSERGKETETLTSETGTQDHRLSQSEKRPTVVASDIITDEKTRTSGVDQAAGEVGPSWIQGIKHKANPEFTRENNGNLKMTQGEADNGKRMGEFGEKDDPTKLSSGPLSTVKLEDQEREPHSAVHTSPVMDQINSHTVIPEDSLDQISLSIITMLGLNSKILKSNISQPKLGDGVSLNDNFIIPKRTIGMIG</sequence>
<evidence type="ECO:0000256" key="2">
    <source>
        <dbReference type="SAM" id="SignalP"/>
    </source>
</evidence>
<gene>
    <name evidence="3" type="ORF">PCASD_14650</name>
</gene>
<dbReference type="AlphaFoldDB" id="A0A2N5U453"/>
<feature type="compositionally biased region" description="Basic and acidic residues" evidence="1">
    <location>
        <begin position="372"/>
        <end position="384"/>
    </location>
</feature>
<reference evidence="3 4" key="1">
    <citation type="submission" date="2017-11" db="EMBL/GenBank/DDBJ databases">
        <title>De novo assembly and phasing of dikaryotic genomes from two isolates of Puccinia coronata f. sp. avenae, the causal agent of oat crown rust.</title>
        <authorList>
            <person name="Miller M.E."/>
            <person name="Zhang Y."/>
            <person name="Omidvar V."/>
            <person name="Sperschneider J."/>
            <person name="Schwessinger B."/>
            <person name="Raley C."/>
            <person name="Palmer J.M."/>
            <person name="Garnica D."/>
            <person name="Upadhyaya N."/>
            <person name="Rathjen J."/>
            <person name="Taylor J.M."/>
            <person name="Park R.F."/>
            <person name="Dodds P.N."/>
            <person name="Hirsch C.D."/>
            <person name="Kianian S.F."/>
            <person name="Figueroa M."/>
        </authorList>
    </citation>
    <scope>NUCLEOTIDE SEQUENCE [LARGE SCALE GENOMIC DNA]</scope>
    <source>
        <strain evidence="3">12SD80</strain>
    </source>
</reference>
<feature type="compositionally biased region" description="Polar residues" evidence="1">
    <location>
        <begin position="322"/>
        <end position="341"/>
    </location>
</feature>
<feature type="compositionally biased region" description="Low complexity" evidence="1">
    <location>
        <begin position="312"/>
        <end position="321"/>
    </location>
</feature>
<comment type="caution">
    <text evidence="3">The sequence shown here is derived from an EMBL/GenBank/DDBJ whole genome shotgun (WGS) entry which is preliminary data.</text>
</comment>
<evidence type="ECO:0008006" key="5">
    <source>
        <dbReference type="Google" id="ProtNLM"/>
    </source>
</evidence>
<organism evidence="3 4">
    <name type="scientific">Puccinia coronata f. sp. avenae</name>
    <dbReference type="NCBI Taxonomy" id="200324"/>
    <lineage>
        <taxon>Eukaryota</taxon>
        <taxon>Fungi</taxon>
        <taxon>Dikarya</taxon>
        <taxon>Basidiomycota</taxon>
        <taxon>Pucciniomycotina</taxon>
        <taxon>Pucciniomycetes</taxon>
        <taxon>Pucciniales</taxon>
        <taxon>Pucciniaceae</taxon>
        <taxon>Puccinia</taxon>
    </lineage>
</organism>
<dbReference type="EMBL" id="PGCI01000241">
    <property type="protein sequence ID" value="PLW32511.1"/>
    <property type="molecule type" value="Genomic_DNA"/>
</dbReference>
<evidence type="ECO:0000256" key="1">
    <source>
        <dbReference type="SAM" id="MobiDB-lite"/>
    </source>
</evidence>
<feature type="signal peptide" evidence="2">
    <location>
        <begin position="1"/>
        <end position="24"/>
    </location>
</feature>
<name>A0A2N5U453_9BASI</name>
<evidence type="ECO:0000313" key="3">
    <source>
        <dbReference type="EMBL" id="PLW32511.1"/>
    </source>
</evidence>
<evidence type="ECO:0000313" key="4">
    <source>
        <dbReference type="Proteomes" id="UP000235392"/>
    </source>
</evidence>
<protein>
    <recommendedName>
        <fullName evidence="5">Ataxin-2 C-terminal domain-containing protein</fullName>
    </recommendedName>
</protein>
<feature type="compositionally biased region" description="Polar residues" evidence="1">
    <location>
        <begin position="289"/>
        <end position="300"/>
    </location>
</feature>
<feature type="region of interest" description="Disordered" evidence="1">
    <location>
        <begin position="259"/>
        <end position="406"/>
    </location>
</feature>
<proteinExistence type="predicted"/>
<feature type="compositionally biased region" description="Basic and acidic residues" evidence="1">
    <location>
        <begin position="355"/>
        <end position="364"/>
    </location>
</feature>
<keyword evidence="2" id="KW-0732">Signal</keyword>
<dbReference type="Proteomes" id="UP000235392">
    <property type="component" value="Unassembled WGS sequence"/>
</dbReference>